<evidence type="ECO:0000256" key="1">
    <source>
        <dbReference type="SAM" id="MobiDB-lite"/>
    </source>
</evidence>
<evidence type="ECO:0000313" key="3">
    <source>
        <dbReference type="EMBL" id="KUI66433.1"/>
    </source>
</evidence>
<dbReference type="OrthoDB" id="3692311at2759"/>
<keyword evidence="2" id="KW-0472">Membrane</keyword>
<dbReference type="AlphaFoldDB" id="A0A194VR69"/>
<evidence type="ECO:0000313" key="4">
    <source>
        <dbReference type="Proteomes" id="UP000078559"/>
    </source>
</evidence>
<reference evidence="3" key="1">
    <citation type="submission" date="2014-12" db="EMBL/GenBank/DDBJ databases">
        <title>Genome Sequence of Valsa Canker Pathogens Uncovers a Specific Adaption of Colonization on Woody Bark.</title>
        <authorList>
            <person name="Yin Z."/>
            <person name="Liu H."/>
            <person name="Gao X."/>
            <person name="Li Z."/>
            <person name="Song N."/>
            <person name="Ke X."/>
            <person name="Dai Q."/>
            <person name="Wu Y."/>
            <person name="Sun Y."/>
            <person name="Xu J.-R."/>
            <person name="Kang Z.K."/>
            <person name="Wang L."/>
            <person name="Huang L."/>
        </authorList>
    </citation>
    <scope>NUCLEOTIDE SEQUENCE [LARGE SCALE GENOMIC DNA]</scope>
    <source>
        <strain evidence="3">03-8</strain>
    </source>
</reference>
<keyword evidence="2" id="KW-1133">Transmembrane helix</keyword>
<feature type="region of interest" description="Disordered" evidence="1">
    <location>
        <begin position="325"/>
        <end position="361"/>
    </location>
</feature>
<sequence length="361" mass="37238">MWTPQVSSNSLTECPAGYEFYTCAVSNFKGCCSIEPCELLGGCPINDQPGFSSAPEPIISSIISSAVPQSTSQSLSSSETTTAVVISETVTPTLTTAAAAADTTSTPRSPPYSTSSSSSPVPYVSTPPKFNHAGLIAGLVVGFSVVLIVTAIILYKLRHHRQIKKVGDEVPFVLLRNLRTKAWHLPRETSGHPAPSRPPDKNKPVPPVPTSAAPWQESLSEAGLLGQMGDDDGRSPTTPNTPASTAGASTTRQPSIRAVPYSPSRAGASGDGPLGASPRGVSSRGAGGGGGTGAASPGRAASPADSFFDCSMRRGSELGTSWMDSESEYVEMRPPSEFHGLSAPPRSRNGTSPGSKGNQVG</sequence>
<dbReference type="SMR" id="A0A194VR69"/>
<feature type="transmembrane region" description="Helical" evidence="2">
    <location>
        <begin position="133"/>
        <end position="155"/>
    </location>
</feature>
<dbReference type="Proteomes" id="UP000078559">
    <property type="component" value="Chromosome 2"/>
</dbReference>
<protein>
    <submittedName>
        <fullName evidence="3">Uncharacterized protein</fullName>
    </submittedName>
</protein>
<feature type="region of interest" description="Disordered" evidence="1">
    <location>
        <begin position="97"/>
        <end position="121"/>
    </location>
</feature>
<proteinExistence type="predicted"/>
<feature type="compositionally biased region" description="Low complexity" evidence="1">
    <location>
        <begin position="235"/>
        <end position="251"/>
    </location>
</feature>
<gene>
    <name evidence="3" type="ORF">VM1G_01720</name>
</gene>
<organism evidence="3 4">
    <name type="scientific">Cytospora mali</name>
    <name type="common">Apple Valsa canker fungus</name>
    <name type="synonym">Valsa mali</name>
    <dbReference type="NCBI Taxonomy" id="578113"/>
    <lineage>
        <taxon>Eukaryota</taxon>
        <taxon>Fungi</taxon>
        <taxon>Dikarya</taxon>
        <taxon>Ascomycota</taxon>
        <taxon>Pezizomycotina</taxon>
        <taxon>Sordariomycetes</taxon>
        <taxon>Sordariomycetidae</taxon>
        <taxon>Diaporthales</taxon>
        <taxon>Cytosporaceae</taxon>
        <taxon>Cytospora</taxon>
    </lineage>
</organism>
<evidence type="ECO:0000256" key="2">
    <source>
        <dbReference type="SAM" id="Phobius"/>
    </source>
</evidence>
<feature type="compositionally biased region" description="Low complexity" evidence="1">
    <location>
        <begin position="275"/>
        <end position="284"/>
    </location>
</feature>
<keyword evidence="2" id="KW-0812">Transmembrane</keyword>
<feature type="compositionally biased region" description="Polar residues" evidence="1">
    <location>
        <begin position="348"/>
        <end position="361"/>
    </location>
</feature>
<feature type="region of interest" description="Disordered" evidence="1">
    <location>
        <begin position="185"/>
        <end position="312"/>
    </location>
</feature>
<feature type="compositionally biased region" description="Low complexity" evidence="1">
    <location>
        <begin position="294"/>
        <end position="304"/>
    </location>
</feature>
<keyword evidence="4" id="KW-1185">Reference proteome</keyword>
<accession>A0A194VR69</accession>
<dbReference type="EMBL" id="CM003099">
    <property type="protein sequence ID" value="KUI66433.1"/>
    <property type="molecule type" value="Genomic_DNA"/>
</dbReference>
<name>A0A194VR69_CYTMA</name>